<dbReference type="PROSITE" id="PS51375">
    <property type="entry name" value="PPR"/>
    <property type="match status" value="4"/>
</dbReference>
<accession>A0A7M5WZT1</accession>
<evidence type="ECO:0000256" key="1">
    <source>
        <dbReference type="ARBA" id="ARBA00022737"/>
    </source>
</evidence>
<dbReference type="OrthoDB" id="185373at2759"/>
<dbReference type="AlphaFoldDB" id="A0A7M5WZT1"/>
<dbReference type="NCBIfam" id="TIGR00756">
    <property type="entry name" value="PPR"/>
    <property type="match status" value="3"/>
</dbReference>
<reference evidence="3" key="1">
    <citation type="submission" date="2021-01" db="UniProtKB">
        <authorList>
            <consortium name="EnsemblMetazoa"/>
        </authorList>
    </citation>
    <scope>IDENTIFICATION</scope>
</reference>
<dbReference type="Pfam" id="PF13041">
    <property type="entry name" value="PPR_2"/>
    <property type="match status" value="1"/>
</dbReference>
<evidence type="ECO:0000313" key="4">
    <source>
        <dbReference type="Proteomes" id="UP000594262"/>
    </source>
</evidence>
<keyword evidence="1" id="KW-0677">Repeat</keyword>
<dbReference type="Proteomes" id="UP000594262">
    <property type="component" value="Unplaced"/>
</dbReference>
<name>A0A7M5WZT1_9CNID</name>
<dbReference type="Pfam" id="PF13812">
    <property type="entry name" value="PPR_3"/>
    <property type="match status" value="1"/>
</dbReference>
<feature type="repeat" description="PPR" evidence="2">
    <location>
        <begin position="575"/>
        <end position="609"/>
    </location>
</feature>
<dbReference type="Pfam" id="PF01535">
    <property type="entry name" value="PPR"/>
    <property type="match status" value="3"/>
</dbReference>
<evidence type="ECO:0008006" key="5">
    <source>
        <dbReference type="Google" id="ProtNLM"/>
    </source>
</evidence>
<organism evidence="3 4">
    <name type="scientific">Clytia hemisphaerica</name>
    <dbReference type="NCBI Taxonomy" id="252671"/>
    <lineage>
        <taxon>Eukaryota</taxon>
        <taxon>Metazoa</taxon>
        <taxon>Cnidaria</taxon>
        <taxon>Hydrozoa</taxon>
        <taxon>Hydroidolina</taxon>
        <taxon>Leptothecata</taxon>
        <taxon>Obeliida</taxon>
        <taxon>Clytiidae</taxon>
        <taxon>Clytia</taxon>
    </lineage>
</organism>
<feature type="repeat" description="PPR" evidence="2">
    <location>
        <begin position="2"/>
        <end position="36"/>
    </location>
</feature>
<dbReference type="Gene3D" id="1.25.40.10">
    <property type="entry name" value="Tetratricopeptide repeat domain"/>
    <property type="match status" value="4"/>
</dbReference>
<sequence length="824" mass="94445">MTEQTYSWLIQAFAKKGDTKAVDEILSTMGELGIKPRQVTYGRLIDAYAENGDLESINKIINEMAENNVYPSSQTYVYMLESLAHGGHLNLLSTVWERIQNVECLAEDVKPLVLTCVINGYYDFAFELLQLTTQKTSSSKSSYHFYIERRLFNLLYYCRKNTNEYLKALTLTEKVFDQPPNSRLRYLIEFFVSKNDTDKAIDLIKELEPSQMKTQLFHPILRGAAAQKNVEAIVDVLQEMSNLNVPVDFYCTNIISPAVGEPGSEEHKLYATSLKGKEDIGIPFNTLAGLLQTDDCSIKELTSLVKNAASGDVFGSLVQIKKKVISEFNADDASQIMKLLQEKGMRDITILTFEIIKSLQTDAEVVEGMNFVKNLMELDVPISSETYTSVLRSLRRHGLSDEFFMFVRIMKEHGIEPDIHQYYQMLNMAAMVGNSMAAQFCFNKVVDTSEFKEMRPRLYNWLIKAYGKDSEANKVLPNYLRGNFSESAQKTINLFQEMKQAEYEPSPFTVSTVIRSYLQNGDFDGASQLIQEHGEDELKMNNIIQTDFIRAYITQKRYEDAELLFEKLKGESKVTLPQYNEMLRMYEIRGDVTKSESLYQEMLQSDFRPNASTYAVRIRTYLTAKQPERCIEIIEENISGKNDLRVELFMVVLRNLVPTGQVDCVKKMIDLIKKHHSSKVPPHRLNEALILVNIKAGNIEEASALLPRAEEQAISEEEQTSEPALNPYRKAAKSAHLDGDVDYIENLIKFLKNNDLYYQTLDTFYLLALNKMNKVDDIKQLYEERIAEGFQPTEKFMSLLQQIIEVRNLQDFTQRSAVVDEPVE</sequence>
<keyword evidence="4" id="KW-1185">Reference proteome</keyword>
<evidence type="ECO:0000256" key="2">
    <source>
        <dbReference type="PROSITE-ProRule" id="PRU00708"/>
    </source>
</evidence>
<feature type="repeat" description="PPR" evidence="2">
    <location>
        <begin position="383"/>
        <end position="417"/>
    </location>
</feature>
<dbReference type="EnsemblMetazoa" id="CLYHEMT015277.1">
    <property type="protein sequence ID" value="CLYHEMP015277.1"/>
    <property type="gene ID" value="CLYHEMG015277"/>
</dbReference>
<protein>
    <recommendedName>
        <fullName evidence="5">Leucine-rich PPR motif-containing protein, mitochondrial</fullName>
    </recommendedName>
</protein>
<dbReference type="PANTHER" id="PTHR47447">
    <property type="entry name" value="OS03G0856100 PROTEIN"/>
    <property type="match status" value="1"/>
</dbReference>
<proteinExistence type="predicted"/>
<dbReference type="InterPro" id="IPR002885">
    <property type="entry name" value="PPR_rpt"/>
</dbReference>
<feature type="repeat" description="PPR" evidence="2">
    <location>
        <begin position="37"/>
        <end position="71"/>
    </location>
</feature>
<dbReference type="InterPro" id="IPR011990">
    <property type="entry name" value="TPR-like_helical_dom_sf"/>
</dbReference>
<evidence type="ECO:0000313" key="3">
    <source>
        <dbReference type="EnsemblMetazoa" id="CLYHEMP015277.1"/>
    </source>
</evidence>
<dbReference type="PANTHER" id="PTHR47447:SF17">
    <property type="entry name" value="OS12G0638900 PROTEIN"/>
    <property type="match status" value="1"/>
</dbReference>